<dbReference type="OrthoDB" id="3439935at2759"/>
<feature type="region of interest" description="Disordered" evidence="1">
    <location>
        <begin position="626"/>
        <end position="1068"/>
    </location>
</feature>
<feature type="compositionally biased region" description="Pro residues" evidence="1">
    <location>
        <begin position="65"/>
        <end position="81"/>
    </location>
</feature>
<feature type="compositionally biased region" description="Gly residues" evidence="1">
    <location>
        <begin position="907"/>
        <end position="919"/>
    </location>
</feature>
<feature type="compositionally biased region" description="Gly residues" evidence="1">
    <location>
        <begin position="846"/>
        <end position="858"/>
    </location>
</feature>
<evidence type="ECO:0000256" key="1">
    <source>
        <dbReference type="SAM" id="MobiDB-lite"/>
    </source>
</evidence>
<feature type="compositionally biased region" description="Low complexity" evidence="1">
    <location>
        <begin position="1000"/>
        <end position="1017"/>
    </location>
</feature>
<feature type="compositionally biased region" description="Low complexity" evidence="1">
    <location>
        <begin position="705"/>
        <end position="725"/>
    </location>
</feature>
<feature type="region of interest" description="Disordered" evidence="1">
    <location>
        <begin position="561"/>
        <end position="599"/>
    </location>
</feature>
<feature type="region of interest" description="Disordered" evidence="1">
    <location>
        <begin position="41"/>
        <end position="133"/>
    </location>
</feature>
<feature type="compositionally biased region" description="Low complexity" evidence="1">
    <location>
        <begin position="759"/>
        <end position="845"/>
    </location>
</feature>
<feature type="region of interest" description="Disordered" evidence="1">
    <location>
        <begin position="479"/>
        <end position="545"/>
    </location>
</feature>
<feature type="compositionally biased region" description="Low complexity" evidence="1">
    <location>
        <begin position="671"/>
        <end position="698"/>
    </location>
</feature>
<dbReference type="Proteomes" id="UP000701801">
    <property type="component" value="Unassembled WGS sequence"/>
</dbReference>
<feature type="compositionally biased region" description="Low complexity" evidence="1">
    <location>
        <begin position="964"/>
        <end position="993"/>
    </location>
</feature>
<name>A0A9N9LPR5_9HELO</name>
<accession>A0A9N9LPR5</accession>
<reference evidence="2" key="1">
    <citation type="submission" date="2021-07" db="EMBL/GenBank/DDBJ databases">
        <authorList>
            <person name="Durling M."/>
        </authorList>
    </citation>
    <scope>NUCLEOTIDE SEQUENCE</scope>
</reference>
<protein>
    <submittedName>
        <fullName evidence="2">Uncharacterized protein</fullName>
    </submittedName>
</protein>
<evidence type="ECO:0000313" key="2">
    <source>
        <dbReference type="EMBL" id="CAG8979100.1"/>
    </source>
</evidence>
<feature type="region of interest" description="Disordered" evidence="1">
    <location>
        <begin position="165"/>
        <end position="185"/>
    </location>
</feature>
<evidence type="ECO:0000313" key="3">
    <source>
        <dbReference type="Proteomes" id="UP000701801"/>
    </source>
</evidence>
<feature type="region of interest" description="Disordered" evidence="1">
    <location>
        <begin position="232"/>
        <end position="265"/>
    </location>
</feature>
<comment type="caution">
    <text evidence="2">The sequence shown here is derived from an EMBL/GenBank/DDBJ whole genome shotgun (WGS) entry which is preliminary data.</text>
</comment>
<feature type="compositionally biased region" description="Basic and acidic residues" evidence="1">
    <location>
        <begin position="92"/>
        <end position="116"/>
    </location>
</feature>
<proteinExistence type="predicted"/>
<feature type="compositionally biased region" description="Gly residues" evidence="1">
    <location>
        <begin position="726"/>
        <end position="737"/>
    </location>
</feature>
<feature type="compositionally biased region" description="Low complexity" evidence="1">
    <location>
        <begin position="738"/>
        <end position="752"/>
    </location>
</feature>
<feature type="compositionally biased region" description="Gly residues" evidence="1">
    <location>
        <begin position="951"/>
        <end position="963"/>
    </location>
</feature>
<feature type="compositionally biased region" description="Polar residues" evidence="1">
    <location>
        <begin position="41"/>
        <end position="56"/>
    </location>
</feature>
<dbReference type="AlphaFoldDB" id="A0A9N9LPR5"/>
<feature type="compositionally biased region" description="Low complexity" evidence="1">
    <location>
        <begin position="651"/>
        <end position="664"/>
    </location>
</feature>
<feature type="compositionally biased region" description="Low complexity" evidence="1">
    <location>
        <begin position="515"/>
        <end position="532"/>
    </location>
</feature>
<feature type="compositionally biased region" description="Polar residues" evidence="1">
    <location>
        <begin position="232"/>
        <end position="250"/>
    </location>
</feature>
<feature type="compositionally biased region" description="Low complexity" evidence="1">
    <location>
        <begin position="859"/>
        <end position="906"/>
    </location>
</feature>
<gene>
    <name evidence="2" type="ORF">HYALB_00000231</name>
</gene>
<organism evidence="2 3">
    <name type="scientific">Hymenoscyphus albidus</name>
    <dbReference type="NCBI Taxonomy" id="595503"/>
    <lineage>
        <taxon>Eukaryota</taxon>
        <taxon>Fungi</taxon>
        <taxon>Dikarya</taxon>
        <taxon>Ascomycota</taxon>
        <taxon>Pezizomycotina</taxon>
        <taxon>Leotiomycetes</taxon>
        <taxon>Helotiales</taxon>
        <taxon>Helotiaceae</taxon>
        <taxon>Hymenoscyphus</taxon>
    </lineage>
</organism>
<keyword evidence="3" id="KW-1185">Reference proteome</keyword>
<feature type="compositionally biased region" description="Low complexity" evidence="1">
    <location>
        <begin position="920"/>
        <end position="950"/>
    </location>
</feature>
<sequence>MYKIKHNYPLDRTLSSDLWLKLGAARMPLRVVHPKSLENWKTNRFRSPNPASTQASLPELDASLKPPPPPDPKPVIHPVPVNPETNPPAATVEEKNSEVTKPNEKKQNRENQDKTQKSSQHTQCEKKPPPRKQLVTVEYLGSEFESSAEASTDELCSQLSIKIAKRGSDSNKPPSKKKEDPARGRKAFKSVAFDDGESQLKSCLKRGKDDNESVVVEENRCVMFITRENTLHNTGSKSPAWQNSKGGRSRNSQEKRTRFQIPNPDEDDNVCCFHHHPQFQRQQGNHQSELQDQDQCKADQRGANLQQSQRSCDCQHCQQPVVNQNLDYDVTPSQGNARSSQHNVPLEFNSSPSQQGSHQSAYCSACDIQHETTQVSNSKRVRIPRDDLAHAMASFNQHPQVIQAARAEVIIREDVIETPNDPRPNAFYCSKTNKLRIYHGPNYGNPYNNLLPHQHMPLGTYPHHAGQFMTEAPLQIPGGPPHIPTPHPLSRHHSPVMSTRGVHFNGGNNQSRNTSGGNNQNRNFSSGSGNRNATPHPKHSSPVVVEDSGWVELTLSEADNMWHNNQPKPNSPQQNNTNKCRGNQSNSGGGNFSNNNCSQSDGGNNNANCTQHGGNNNNNCSQHGGGNNQCSNRSNAGRTTHTTKSSHSRPAGNNDSSNNNNTNSSGGGGWDSNANENSGNNNNSGNSWSNDSGNNNNSSGGGGWNSNENNSGGDSWANDTGNNNSSGGGGWDSGGNNSGRDSWNNDSGNNDNSGGGGSWDNNTSNNNNSGESWNNSSSNNQNNSGGDSWNNDSSNNNQNNSGGSWNNDSSNNNQNNSGDSWNNDSSNNNSGGSWNNSSNNNNSNSSGGGGRDTNGGGDSWNSNNNNNSSGNHNSSGGGRISRNSNNNQNNNNSGGGSWNDSSNKNSSGGGGWDTNGGGDSWNTNNNSGGNNNSFGGGRTSRMSNNNNNNSSGGGWDTNGGGGSWDFNNLNSSGNNNDSGGRTSRMSNNNNNNSSGGGWNNPGNSNPPNSPNNDNSWGAPANPAPWGDMSAAQSGRDKPWQNDTTMSVGSWADGCGPTSKKANQRKNGW</sequence>
<dbReference type="EMBL" id="CAJVRM010000296">
    <property type="protein sequence ID" value="CAG8979100.1"/>
    <property type="molecule type" value="Genomic_DNA"/>
</dbReference>
<feature type="compositionally biased region" description="Low complexity" evidence="1">
    <location>
        <begin position="564"/>
        <end position="599"/>
    </location>
</feature>